<evidence type="ECO:0000313" key="3">
    <source>
        <dbReference type="Proteomes" id="UP001174694"/>
    </source>
</evidence>
<comment type="caution">
    <text evidence="2">The sequence shown here is derived from an EMBL/GenBank/DDBJ whole genome shotgun (WGS) entry which is preliminary data.</text>
</comment>
<sequence>MHPPPSLAEAPPKTEDPRPGLNRPMSPTEVVNQHTPSASPPVRKDTNSSIVTTATTASAATVRTDGSVATSYSSESSPTYASQAIFSVKDGSDVANGRRANRRRTGPLSAEQREKAALIRKLGACSDCRRRRVACNPLHHNMTWEDAVRKYRSHSPNGLQDLPPLAGRPISPAAMNNHRFTHDPQDMEIDSTPNHHHPGRAPLSEARIRTPLPSGPRLEKTAAAAIALPGIDSLKSDLQGAASRILSSPHRSRYTAAHALLLYWQDDDDMGVRAAVEELREVLERHYHYTFEISAIPSSSDECKSSWRWLSRKINDFVDNRDQRDVLKFVYYNGHSYLDGNRDMVLASSKNPEEASTIRWSGIQQILEEAVSDTLIVMDAAYFPSSKMARQQGVLEIVTAAASEDQSRLLERSVFTRALTDQLRTRAAQRFMNPLTAAELHARLLSAYPKMIQDRHPETEALTSFPCPLHMQMCGSGRLPSIQLAPLSRSSSLPFGSIEAAQAGPEVSMTIRLTDDALNMEAWAEWLRMMPEGIKDVKVDGPYRTTFR</sequence>
<gene>
    <name evidence="2" type="ORF">NKR23_g2666</name>
</gene>
<dbReference type="Proteomes" id="UP001174694">
    <property type="component" value="Unassembled WGS sequence"/>
</dbReference>
<evidence type="ECO:0000313" key="2">
    <source>
        <dbReference type="EMBL" id="KAJ9151846.1"/>
    </source>
</evidence>
<dbReference type="EMBL" id="JANBVO010000005">
    <property type="protein sequence ID" value="KAJ9151846.1"/>
    <property type="molecule type" value="Genomic_DNA"/>
</dbReference>
<reference evidence="2" key="1">
    <citation type="submission" date="2022-07" db="EMBL/GenBank/DDBJ databases">
        <title>Fungi with potential for degradation of polypropylene.</title>
        <authorList>
            <person name="Gostincar C."/>
        </authorList>
    </citation>
    <scope>NUCLEOTIDE SEQUENCE</scope>
    <source>
        <strain evidence="2">EXF-13308</strain>
    </source>
</reference>
<evidence type="ECO:0000256" key="1">
    <source>
        <dbReference type="SAM" id="MobiDB-lite"/>
    </source>
</evidence>
<feature type="region of interest" description="Disordered" evidence="1">
    <location>
        <begin position="1"/>
        <end position="49"/>
    </location>
</feature>
<keyword evidence="3" id="KW-1185">Reference proteome</keyword>
<name>A0AA38VUW1_9PEZI</name>
<proteinExistence type="predicted"/>
<dbReference type="AlphaFoldDB" id="A0AA38VUW1"/>
<accession>A0AA38VUW1</accession>
<protein>
    <submittedName>
        <fullName evidence="2">Tyrosine-protein phosphatase non-receptor type 6</fullName>
    </submittedName>
</protein>
<organism evidence="2 3">
    <name type="scientific">Pleurostoma richardsiae</name>
    <dbReference type="NCBI Taxonomy" id="41990"/>
    <lineage>
        <taxon>Eukaryota</taxon>
        <taxon>Fungi</taxon>
        <taxon>Dikarya</taxon>
        <taxon>Ascomycota</taxon>
        <taxon>Pezizomycotina</taxon>
        <taxon>Sordariomycetes</taxon>
        <taxon>Sordariomycetidae</taxon>
        <taxon>Calosphaeriales</taxon>
        <taxon>Pleurostomataceae</taxon>
        <taxon>Pleurostoma</taxon>
    </lineage>
</organism>
<feature type="region of interest" description="Disordered" evidence="1">
    <location>
        <begin position="187"/>
        <end position="208"/>
    </location>
</feature>